<dbReference type="Pfam" id="PF07729">
    <property type="entry name" value="FCD"/>
    <property type="match status" value="1"/>
</dbReference>
<proteinExistence type="predicted"/>
<dbReference type="SMART" id="SM00345">
    <property type="entry name" value="HTH_GNTR"/>
    <property type="match status" value="1"/>
</dbReference>
<evidence type="ECO:0000256" key="2">
    <source>
        <dbReference type="ARBA" id="ARBA00023125"/>
    </source>
</evidence>
<dbReference type="EMBL" id="STGT01000004">
    <property type="protein sequence ID" value="THV12774.1"/>
    <property type="molecule type" value="Genomic_DNA"/>
</dbReference>
<keyword evidence="6" id="KW-1185">Reference proteome</keyword>
<gene>
    <name evidence="5" type="ORF">E9677_18845</name>
</gene>
<evidence type="ECO:0000313" key="5">
    <source>
        <dbReference type="EMBL" id="THV12774.1"/>
    </source>
</evidence>
<dbReference type="InterPro" id="IPR036390">
    <property type="entry name" value="WH_DNA-bd_sf"/>
</dbReference>
<dbReference type="InterPro" id="IPR008920">
    <property type="entry name" value="TF_FadR/GntR_C"/>
</dbReference>
<evidence type="ECO:0000259" key="4">
    <source>
        <dbReference type="PROSITE" id="PS50949"/>
    </source>
</evidence>
<sequence>MSEQSTFHKLRDEIENGIVTGEFEPGDRLDESQLAARFGVSRTPIREALMQLSAIGLVEIRPRRGAVVVDPGPRYVFEMFDVMAELEGMAGAHSARRHTSEDAERLRTAHQRCTDAAMSNDTDSYYYENEIFHQAIYEASHSGFLKEQCVALHRRLRPYRRLQLRVRNRMKVSLEEHGGIVDAILDGNGDLARALLRGHVAVQGDRFSDLVANIEKLKSRTPAETSLTGKSKGGG</sequence>
<dbReference type="InterPro" id="IPR000524">
    <property type="entry name" value="Tscrpt_reg_HTH_GntR"/>
</dbReference>
<dbReference type="PRINTS" id="PR00035">
    <property type="entry name" value="HTHGNTR"/>
</dbReference>
<evidence type="ECO:0000256" key="3">
    <source>
        <dbReference type="ARBA" id="ARBA00023163"/>
    </source>
</evidence>
<dbReference type="SUPFAM" id="SSF46785">
    <property type="entry name" value="Winged helix' DNA-binding domain"/>
    <property type="match status" value="1"/>
</dbReference>
<evidence type="ECO:0000256" key="1">
    <source>
        <dbReference type="ARBA" id="ARBA00023015"/>
    </source>
</evidence>
<keyword evidence="1" id="KW-0805">Transcription regulation</keyword>
<name>A0ABY2QT24_9HYPH</name>
<dbReference type="PANTHER" id="PTHR43537">
    <property type="entry name" value="TRANSCRIPTIONAL REGULATOR, GNTR FAMILY"/>
    <property type="match status" value="1"/>
</dbReference>
<dbReference type="Pfam" id="PF00392">
    <property type="entry name" value="GntR"/>
    <property type="match status" value="1"/>
</dbReference>
<accession>A0ABY2QT24</accession>
<dbReference type="SUPFAM" id="SSF48008">
    <property type="entry name" value="GntR ligand-binding domain-like"/>
    <property type="match status" value="1"/>
</dbReference>
<dbReference type="SMART" id="SM00895">
    <property type="entry name" value="FCD"/>
    <property type="match status" value="1"/>
</dbReference>
<dbReference type="PROSITE" id="PS50949">
    <property type="entry name" value="HTH_GNTR"/>
    <property type="match status" value="1"/>
</dbReference>
<protein>
    <submittedName>
        <fullName evidence="5">GntR family transcriptional regulator</fullName>
    </submittedName>
</protein>
<evidence type="ECO:0000313" key="6">
    <source>
        <dbReference type="Proteomes" id="UP000309667"/>
    </source>
</evidence>
<dbReference type="RefSeq" id="WP_136559563.1">
    <property type="nucleotide sequence ID" value="NZ_STGT01000004.1"/>
</dbReference>
<dbReference type="Gene3D" id="1.20.120.530">
    <property type="entry name" value="GntR ligand-binding domain-like"/>
    <property type="match status" value="1"/>
</dbReference>
<feature type="domain" description="HTH gntR-type" evidence="4">
    <location>
        <begin position="4"/>
        <end position="71"/>
    </location>
</feature>
<reference evidence="5 6" key="1">
    <citation type="submission" date="2019-04" db="EMBL/GenBank/DDBJ databases">
        <title>Genome sequence of strain 7209-2.</title>
        <authorList>
            <person name="Gao J."/>
            <person name="Sun J."/>
        </authorList>
    </citation>
    <scope>NUCLEOTIDE SEQUENCE [LARGE SCALE GENOMIC DNA]</scope>
    <source>
        <strain evidence="5 6">7209-2</strain>
    </source>
</reference>
<dbReference type="InterPro" id="IPR011711">
    <property type="entry name" value="GntR_C"/>
</dbReference>
<keyword evidence="3" id="KW-0804">Transcription</keyword>
<dbReference type="Proteomes" id="UP000309667">
    <property type="component" value="Unassembled WGS sequence"/>
</dbReference>
<dbReference type="Gene3D" id="1.10.10.10">
    <property type="entry name" value="Winged helix-like DNA-binding domain superfamily/Winged helix DNA-binding domain"/>
    <property type="match status" value="1"/>
</dbReference>
<dbReference type="InterPro" id="IPR036388">
    <property type="entry name" value="WH-like_DNA-bd_sf"/>
</dbReference>
<organism evidence="5 6">
    <name type="scientific">Rhizobium rhizophilum</name>
    <dbReference type="NCBI Taxonomy" id="1850373"/>
    <lineage>
        <taxon>Bacteria</taxon>
        <taxon>Pseudomonadati</taxon>
        <taxon>Pseudomonadota</taxon>
        <taxon>Alphaproteobacteria</taxon>
        <taxon>Hyphomicrobiales</taxon>
        <taxon>Rhizobiaceae</taxon>
        <taxon>Rhizobium/Agrobacterium group</taxon>
        <taxon>Rhizobium</taxon>
    </lineage>
</organism>
<dbReference type="PANTHER" id="PTHR43537:SF49">
    <property type="entry name" value="TRANSCRIPTIONAL REGULATORY PROTEIN"/>
    <property type="match status" value="1"/>
</dbReference>
<keyword evidence="2" id="KW-0238">DNA-binding</keyword>
<dbReference type="CDD" id="cd07377">
    <property type="entry name" value="WHTH_GntR"/>
    <property type="match status" value="1"/>
</dbReference>
<comment type="caution">
    <text evidence="5">The sequence shown here is derived from an EMBL/GenBank/DDBJ whole genome shotgun (WGS) entry which is preliminary data.</text>
</comment>